<organism evidence="10 11">
    <name type="scientific">Streptococcus massiliensis</name>
    <dbReference type="NCBI Taxonomy" id="313439"/>
    <lineage>
        <taxon>Bacteria</taxon>
        <taxon>Bacillati</taxon>
        <taxon>Bacillota</taxon>
        <taxon>Bacilli</taxon>
        <taxon>Lactobacillales</taxon>
        <taxon>Streptococcaceae</taxon>
        <taxon>Streptococcus</taxon>
    </lineage>
</organism>
<keyword evidence="3 8" id="KW-0813">Transport</keyword>
<dbReference type="EMBL" id="UHFR01000005">
    <property type="protein sequence ID" value="SUN76728.1"/>
    <property type="molecule type" value="Genomic_DNA"/>
</dbReference>
<dbReference type="AlphaFoldDB" id="A0A380KYD9"/>
<dbReference type="Pfam" id="PF12822">
    <property type="entry name" value="ECF_trnsprt"/>
    <property type="match status" value="1"/>
</dbReference>
<dbReference type="Proteomes" id="UP000254634">
    <property type="component" value="Unassembled WGS sequence"/>
</dbReference>
<dbReference type="OrthoDB" id="9809216at2"/>
<evidence type="ECO:0000256" key="7">
    <source>
        <dbReference type="ARBA" id="ARBA00023136"/>
    </source>
</evidence>
<keyword evidence="5 9" id="KW-0812">Transmembrane</keyword>
<evidence type="ECO:0000256" key="4">
    <source>
        <dbReference type="ARBA" id="ARBA00022475"/>
    </source>
</evidence>
<dbReference type="PANTHER" id="PTHR38438:SF1">
    <property type="entry name" value="RIBOFLAVIN TRANSPORTER RIBU"/>
    <property type="match status" value="1"/>
</dbReference>
<feature type="transmembrane region" description="Helical" evidence="9">
    <location>
        <begin position="77"/>
        <end position="98"/>
    </location>
</feature>
<evidence type="ECO:0000256" key="6">
    <source>
        <dbReference type="ARBA" id="ARBA00022989"/>
    </source>
</evidence>
<keyword evidence="6 9" id="KW-1133">Transmembrane helix</keyword>
<dbReference type="InterPro" id="IPR025720">
    <property type="entry name" value="RibU"/>
</dbReference>
<keyword evidence="11" id="KW-1185">Reference proteome</keyword>
<comment type="subcellular location">
    <subcellularLocation>
        <location evidence="1">Cell membrane</location>
        <topology evidence="1">Multi-pass membrane protein</topology>
    </subcellularLocation>
</comment>
<feature type="transmembrane region" description="Helical" evidence="9">
    <location>
        <begin position="6"/>
        <end position="28"/>
    </location>
</feature>
<dbReference type="InterPro" id="IPR024529">
    <property type="entry name" value="ECF_trnsprt_substrate-spec"/>
</dbReference>
<evidence type="ECO:0000256" key="1">
    <source>
        <dbReference type="ARBA" id="ARBA00004651"/>
    </source>
</evidence>
<keyword evidence="4 8" id="KW-1003">Cell membrane</keyword>
<comment type="similarity">
    <text evidence="2 8">Belongs to the prokaryotic riboflavin transporter (P-RFT) (TC 2.A.87) family.</text>
</comment>
<feature type="transmembrane region" description="Helical" evidence="9">
    <location>
        <begin position="40"/>
        <end position="65"/>
    </location>
</feature>
<evidence type="ECO:0000256" key="2">
    <source>
        <dbReference type="ARBA" id="ARBA00005540"/>
    </source>
</evidence>
<evidence type="ECO:0000256" key="8">
    <source>
        <dbReference type="PIRNR" id="PIRNR037778"/>
    </source>
</evidence>
<protein>
    <recommendedName>
        <fullName evidence="8">Riboflavin transporter</fullName>
    </recommendedName>
</protein>
<gene>
    <name evidence="10" type="primary">ribU</name>
    <name evidence="10" type="ORF">NCTC13765_01228</name>
</gene>
<dbReference type="Gene3D" id="1.10.1760.20">
    <property type="match status" value="1"/>
</dbReference>
<sequence>MTKTRKMALIAILSAISFLLMFFDFPLLPGASFLKIDFSIVPILLGLTMLDLSGAFSILLLRSLLKLILNNQGVNTYIGLPMNFLAVAVFVLAFAWIWKQKKSTSRFWLAGLVGTISLTAVMFLLNYVYAVPLYAKFANFDISQTLGLANYLFAMVLPFNLLEGAIFTLAFWLIYVFLKPTLKNYEK</sequence>
<comment type="function">
    <text evidence="8">Probably a riboflavin-binding protein that interacts with the energy-coupling factor (ECF) ABC-transporter complex.</text>
</comment>
<name>A0A380KYD9_9STRE</name>
<dbReference type="GO" id="GO:0005886">
    <property type="term" value="C:plasma membrane"/>
    <property type="evidence" value="ECO:0007669"/>
    <property type="project" value="UniProtKB-SubCell"/>
</dbReference>
<dbReference type="PANTHER" id="PTHR38438">
    <property type="entry name" value="RIBOFLAVIN TRANSPORTER RIBU"/>
    <property type="match status" value="1"/>
</dbReference>
<dbReference type="PIRSF" id="PIRSF037778">
    <property type="entry name" value="UCP037778_transp_RibU"/>
    <property type="match status" value="1"/>
</dbReference>
<evidence type="ECO:0000313" key="10">
    <source>
        <dbReference type="EMBL" id="SUN76728.1"/>
    </source>
</evidence>
<dbReference type="GO" id="GO:0032217">
    <property type="term" value="F:riboflavin transmembrane transporter activity"/>
    <property type="evidence" value="ECO:0007669"/>
    <property type="project" value="UniProtKB-UniRule"/>
</dbReference>
<evidence type="ECO:0000313" key="11">
    <source>
        <dbReference type="Proteomes" id="UP000254634"/>
    </source>
</evidence>
<reference evidence="10" key="1">
    <citation type="submission" date="2018-06" db="EMBL/GenBank/DDBJ databases">
        <authorList>
            <consortium name="Pathogen Informatics"/>
            <person name="Doyle S."/>
        </authorList>
    </citation>
    <scope>NUCLEOTIDE SEQUENCE [LARGE SCALE GENOMIC DNA]</scope>
    <source>
        <strain evidence="10">NCTC13765</strain>
    </source>
</reference>
<evidence type="ECO:0000256" key="5">
    <source>
        <dbReference type="ARBA" id="ARBA00022692"/>
    </source>
</evidence>
<evidence type="ECO:0000256" key="3">
    <source>
        <dbReference type="ARBA" id="ARBA00022448"/>
    </source>
</evidence>
<keyword evidence="7 8" id="KW-0472">Membrane</keyword>
<proteinExistence type="inferred from homology"/>
<evidence type="ECO:0000256" key="9">
    <source>
        <dbReference type="SAM" id="Phobius"/>
    </source>
</evidence>
<feature type="transmembrane region" description="Helical" evidence="9">
    <location>
        <begin position="107"/>
        <end position="131"/>
    </location>
</feature>
<accession>A0A380KYD9</accession>
<feature type="transmembrane region" description="Helical" evidence="9">
    <location>
        <begin position="151"/>
        <end position="178"/>
    </location>
</feature>
<dbReference type="STRING" id="1123307.GCA_000380065_00042"/>